<sequence>GAVGNKEALDKVDIAALTSGNLLQVELTDGAKNSTIYTINVTKNLDNVATRGVHFATTLNMNQTFVIQGGIVKFI</sequence>
<name>A0ABR8XV99_9BACL</name>
<proteinExistence type="predicted"/>
<reference evidence="1 2" key="1">
    <citation type="submission" date="2020-08" db="EMBL/GenBank/DDBJ databases">
        <title>A Genomic Blueprint of the Chicken Gut Microbiome.</title>
        <authorList>
            <person name="Gilroy R."/>
            <person name="Ravi A."/>
            <person name="Getino M."/>
            <person name="Pursley I."/>
            <person name="Horton D.L."/>
            <person name="Alikhan N.-F."/>
            <person name="Baker D."/>
            <person name="Gharbi K."/>
            <person name="Hall N."/>
            <person name="Watson M."/>
            <person name="Adriaenssens E.M."/>
            <person name="Foster-Nyarko E."/>
            <person name="Jarju S."/>
            <person name="Secka A."/>
            <person name="Antonio M."/>
            <person name="Oren A."/>
            <person name="Chaudhuri R."/>
            <person name="La Ragione R.M."/>
            <person name="Hildebrand F."/>
            <person name="Pallen M.J."/>
        </authorList>
    </citation>
    <scope>NUCLEOTIDE SEQUENCE [LARGE SCALE GENOMIC DNA]</scope>
    <source>
        <strain evidence="1 2">A46</strain>
    </source>
</reference>
<gene>
    <name evidence="1" type="ORF">H9635_03380</name>
</gene>
<evidence type="ECO:0000313" key="2">
    <source>
        <dbReference type="Proteomes" id="UP000619101"/>
    </source>
</evidence>
<evidence type="ECO:0008006" key="3">
    <source>
        <dbReference type="Google" id="ProtNLM"/>
    </source>
</evidence>
<organism evidence="1 2">
    <name type="scientific">Solibacillus faecavium</name>
    <dbReference type="NCBI Taxonomy" id="2762221"/>
    <lineage>
        <taxon>Bacteria</taxon>
        <taxon>Bacillati</taxon>
        <taxon>Bacillota</taxon>
        <taxon>Bacilli</taxon>
        <taxon>Bacillales</taxon>
        <taxon>Caryophanaceae</taxon>
        <taxon>Solibacillus</taxon>
    </lineage>
</organism>
<feature type="non-terminal residue" evidence="1">
    <location>
        <position position="1"/>
    </location>
</feature>
<dbReference type="Proteomes" id="UP000619101">
    <property type="component" value="Unassembled WGS sequence"/>
</dbReference>
<accession>A0ABR8XV99</accession>
<protein>
    <recommendedName>
        <fullName evidence="3">Cadherin-like beta sandwich domain-containing protein</fullName>
    </recommendedName>
</protein>
<comment type="caution">
    <text evidence="1">The sequence shown here is derived from an EMBL/GenBank/DDBJ whole genome shotgun (WGS) entry which is preliminary data.</text>
</comment>
<dbReference type="EMBL" id="JACSPZ010000001">
    <property type="protein sequence ID" value="MBD8035769.1"/>
    <property type="molecule type" value="Genomic_DNA"/>
</dbReference>
<dbReference type="RefSeq" id="WP_191698728.1">
    <property type="nucleotide sequence ID" value="NZ_JACSPZ010000001.1"/>
</dbReference>
<keyword evidence="2" id="KW-1185">Reference proteome</keyword>
<evidence type="ECO:0000313" key="1">
    <source>
        <dbReference type="EMBL" id="MBD8035769.1"/>
    </source>
</evidence>